<dbReference type="AlphaFoldDB" id="A0A382G1B9"/>
<dbReference type="Pfam" id="PF05656">
    <property type="entry name" value="DUF805"/>
    <property type="match status" value="1"/>
</dbReference>
<evidence type="ECO:0008006" key="3">
    <source>
        <dbReference type="Google" id="ProtNLM"/>
    </source>
</evidence>
<organism evidence="2">
    <name type="scientific">marine metagenome</name>
    <dbReference type="NCBI Taxonomy" id="408172"/>
    <lineage>
        <taxon>unclassified sequences</taxon>
        <taxon>metagenomes</taxon>
        <taxon>ecological metagenomes</taxon>
    </lineage>
</organism>
<reference evidence="2" key="1">
    <citation type="submission" date="2018-05" db="EMBL/GenBank/DDBJ databases">
        <authorList>
            <person name="Lanie J.A."/>
            <person name="Ng W.-L."/>
            <person name="Kazmierczak K.M."/>
            <person name="Andrzejewski T.M."/>
            <person name="Davidsen T.M."/>
            <person name="Wayne K.J."/>
            <person name="Tettelin H."/>
            <person name="Glass J.I."/>
            <person name="Rusch D."/>
            <person name="Podicherti R."/>
            <person name="Tsui H.-C.T."/>
            <person name="Winkler M.E."/>
        </authorList>
    </citation>
    <scope>NUCLEOTIDE SEQUENCE</scope>
</reference>
<accession>A0A382G1B9</accession>
<dbReference type="InterPro" id="IPR008523">
    <property type="entry name" value="DUF805"/>
</dbReference>
<dbReference type="EMBL" id="UINC01053058">
    <property type="protein sequence ID" value="SVB69116.1"/>
    <property type="molecule type" value="Genomic_DNA"/>
</dbReference>
<dbReference type="PANTHER" id="PTHR34980:SF2">
    <property type="entry name" value="INNER MEMBRANE PROTEIN YHAH-RELATED"/>
    <property type="match status" value="1"/>
</dbReference>
<keyword evidence="1" id="KW-0472">Membrane</keyword>
<feature type="transmembrane region" description="Helical" evidence="1">
    <location>
        <begin position="87"/>
        <end position="105"/>
    </location>
</feature>
<gene>
    <name evidence="2" type="ORF">METZ01_LOCUS221970</name>
</gene>
<proteinExistence type="predicted"/>
<feature type="transmembrane region" description="Helical" evidence="1">
    <location>
        <begin position="25"/>
        <end position="49"/>
    </location>
</feature>
<sequence length="124" mass="14599">MKWITKCFKNYAVFNGRAGRNECTYFFLFVTFVQVFFLTIDLLIGWMFQNIIDGISWYPLFEISRLLTVLPTFAVGVRRLHDLNKSGWWILLIFTGIGFIPIVYWCCFLNSNKDDNQYGLSPTQ</sequence>
<name>A0A382G1B9_9ZZZZ</name>
<evidence type="ECO:0000313" key="2">
    <source>
        <dbReference type="EMBL" id="SVB69116.1"/>
    </source>
</evidence>
<protein>
    <recommendedName>
        <fullName evidence="3">DUF805 domain-containing protein</fullName>
    </recommendedName>
</protein>
<keyword evidence="1" id="KW-0812">Transmembrane</keyword>
<dbReference type="GO" id="GO:0005886">
    <property type="term" value="C:plasma membrane"/>
    <property type="evidence" value="ECO:0007669"/>
    <property type="project" value="TreeGrafter"/>
</dbReference>
<evidence type="ECO:0000256" key="1">
    <source>
        <dbReference type="SAM" id="Phobius"/>
    </source>
</evidence>
<keyword evidence="1" id="KW-1133">Transmembrane helix</keyword>
<dbReference type="PANTHER" id="PTHR34980">
    <property type="entry name" value="INNER MEMBRANE PROTEIN-RELATED-RELATED"/>
    <property type="match status" value="1"/>
</dbReference>